<accession>A0ABS1CR93</accession>
<keyword evidence="1" id="KW-1133">Transmembrane helix</keyword>
<protein>
    <submittedName>
        <fullName evidence="2">Uncharacterized protein</fullName>
    </submittedName>
</protein>
<dbReference type="EMBL" id="NRSG01000004">
    <property type="protein sequence ID" value="MBK1656878.1"/>
    <property type="molecule type" value="Genomic_DNA"/>
</dbReference>
<keyword evidence="1" id="KW-0472">Membrane</keyword>
<comment type="caution">
    <text evidence="2">The sequence shown here is derived from an EMBL/GenBank/DDBJ whole genome shotgun (WGS) entry which is preliminary data.</text>
</comment>
<name>A0ABS1CR93_9PROT</name>
<gene>
    <name evidence="2" type="ORF">CKO45_01380</name>
</gene>
<keyword evidence="1" id="KW-0812">Transmembrane</keyword>
<keyword evidence="3" id="KW-1185">Reference proteome</keyword>
<dbReference type="Proteomes" id="UP000697995">
    <property type="component" value="Unassembled WGS sequence"/>
</dbReference>
<feature type="transmembrane region" description="Helical" evidence="1">
    <location>
        <begin position="12"/>
        <end position="38"/>
    </location>
</feature>
<proteinExistence type="predicted"/>
<evidence type="ECO:0000256" key="1">
    <source>
        <dbReference type="SAM" id="Phobius"/>
    </source>
</evidence>
<organism evidence="2 3">
    <name type="scientific">Paracraurococcus ruber</name>
    <dbReference type="NCBI Taxonomy" id="77675"/>
    <lineage>
        <taxon>Bacteria</taxon>
        <taxon>Pseudomonadati</taxon>
        <taxon>Pseudomonadota</taxon>
        <taxon>Alphaproteobacteria</taxon>
        <taxon>Acetobacterales</taxon>
        <taxon>Roseomonadaceae</taxon>
        <taxon>Paracraurococcus</taxon>
    </lineage>
</organism>
<evidence type="ECO:0000313" key="3">
    <source>
        <dbReference type="Proteomes" id="UP000697995"/>
    </source>
</evidence>
<reference evidence="2 3" key="1">
    <citation type="journal article" date="2020" name="Microorganisms">
        <title>Osmotic Adaptation and Compatible Solute Biosynthesis of Phototrophic Bacteria as Revealed from Genome Analyses.</title>
        <authorList>
            <person name="Imhoff J.F."/>
            <person name="Rahn T."/>
            <person name="Kunzel S."/>
            <person name="Keller A."/>
            <person name="Neulinger S.C."/>
        </authorList>
    </citation>
    <scope>NUCLEOTIDE SEQUENCE [LARGE SCALE GENOMIC DNA]</scope>
    <source>
        <strain evidence="2 3">DSM 15382</strain>
    </source>
</reference>
<sequence length="73" mass="8018">MQIGWTQTRHTSVALISASVAGFGLLLMASTTAATWIWQIKRPDGSLFQGAEPSREKAMTTVETVLLRLLDRT</sequence>
<dbReference type="RefSeq" id="WP_133217877.1">
    <property type="nucleotide sequence ID" value="NZ_NRSG01000004.1"/>
</dbReference>
<evidence type="ECO:0000313" key="2">
    <source>
        <dbReference type="EMBL" id="MBK1656878.1"/>
    </source>
</evidence>